<feature type="chain" id="PRO_5016579284" evidence="5">
    <location>
        <begin position="27"/>
        <end position="111"/>
    </location>
</feature>
<evidence type="ECO:0000256" key="4">
    <source>
        <dbReference type="PROSITE-ProRule" id="PRU00433"/>
    </source>
</evidence>
<dbReference type="GO" id="GO:0009055">
    <property type="term" value="F:electron transfer activity"/>
    <property type="evidence" value="ECO:0007669"/>
    <property type="project" value="InterPro"/>
</dbReference>
<dbReference type="Pfam" id="PF13442">
    <property type="entry name" value="Cytochrome_CBB3"/>
    <property type="match status" value="1"/>
</dbReference>
<dbReference type="GO" id="GO:0046872">
    <property type="term" value="F:metal ion binding"/>
    <property type="evidence" value="ECO:0007669"/>
    <property type="project" value="UniProtKB-KW"/>
</dbReference>
<reference evidence="7 8" key="1">
    <citation type="submission" date="2018-06" db="EMBL/GenBank/DDBJ databases">
        <title>Genomic Encyclopedia of Type Strains, Phase IV (KMG-IV): sequencing the most valuable type-strain genomes for metagenomic binning, comparative biology and taxonomic classification.</title>
        <authorList>
            <person name="Goeker M."/>
        </authorList>
    </citation>
    <scope>NUCLEOTIDE SEQUENCE [LARGE SCALE GENOMIC DNA]</scope>
    <source>
        <strain evidence="7 8">DSM 24875</strain>
    </source>
</reference>
<keyword evidence="1 4" id="KW-0349">Heme</keyword>
<evidence type="ECO:0000256" key="1">
    <source>
        <dbReference type="ARBA" id="ARBA00022617"/>
    </source>
</evidence>
<dbReference type="PROSITE" id="PS51007">
    <property type="entry name" value="CYTC"/>
    <property type="match status" value="1"/>
</dbReference>
<dbReference type="InterPro" id="IPR009056">
    <property type="entry name" value="Cyt_c-like_dom"/>
</dbReference>
<keyword evidence="8" id="KW-1185">Reference proteome</keyword>
<feature type="signal peptide" evidence="5">
    <location>
        <begin position="1"/>
        <end position="26"/>
    </location>
</feature>
<dbReference type="InterPro" id="IPR036909">
    <property type="entry name" value="Cyt_c-like_dom_sf"/>
</dbReference>
<evidence type="ECO:0000259" key="6">
    <source>
        <dbReference type="PROSITE" id="PS51007"/>
    </source>
</evidence>
<dbReference type="SUPFAM" id="SSF46626">
    <property type="entry name" value="Cytochrome c"/>
    <property type="match status" value="1"/>
</dbReference>
<gene>
    <name evidence="7" type="ORF">DFR50_118102</name>
</gene>
<dbReference type="EMBL" id="QNRK01000018">
    <property type="protein sequence ID" value="RBP10615.1"/>
    <property type="molecule type" value="Genomic_DNA"/>
</dbReference>
<comment type="caution">
    <text evidence="7">The sequence shown here is derived from an EMBL/GenBank/DDBJ whole genome shotgun (WGS) entry which is preliminary data.</text>
</comment>
<dbReference type="Proteomes" id="UP000253529">
    <property type="component" value="Unassembled WGS sequence"/>
</dbReference>
<protein>
    <submittedName>
        <fullName evidence="7">Cytochrome c553</fullName>
    </submittedName>
</protein>
<name>A0A366FA71_9HYPH</name>
<evidence type="ECO:0000313" key="8">
    <source>
        <dbReference type="Proteomes" id="UP000253529"/>
    </source>
</evidence>
<evidence type="ECO:0000256" key="5">
    <source>
        <dbReference type="SAM" id="SignalP"/>
    </source>
</evidence>
<organism evidence="7 8">
    <name type="scientific">Roseiarcus fermentans</name>
    <dbReference type="NCBI Taxonomy" id="1473586"/>
    <lineage>
        <taxon>Bacteria</taxon>
        <taxon>Pseudomonadati</taxon>
        <taxon>Pseudomonadota</taxon>
        <taxon>Alphaproteobacteria</taxon>
        <taxon>Hyphomicrobiales</taxon>
        <taxon>Roseiarcaceae</taxon>
        <taxon>Roseiarcus</taxon>
    </lineage>
</organism>
<dbReference type="AlphaFoldDB" id="A0A366FA71"/>
<proteinExistence type="predicted"/>
<dbReference type="GO" id="GO:0020037">
    <property type="term" value="F:heme binding"/>
    <property type="evidence" value="ECO:0007669"/>
    <property type="project" value="InterPro"/>
</dbReference>
<feature type="domain" description="Cytochrome c" evidence="6">
    <location>
        <begin position="31"/>
        <end position="110"/>
    </location>
</feature>
<dbReference type="RefSeq" id="WP_170153251.1">
    <property type="nucleotide sequence ID" value="NZ_QNRK01000018.1"/>
</dbReference>
<evidence type="ECO:0000256" key="2">
    <source>
        <dbReference type="ARBA" id="ARBA00022723"/>
    </source>
</evidence>
<evidence type="ECO:0000256" key="3">
    <source>
        <dbReference type="ARBA" id="ARBA00023004"/>
    </source>
</evidence>
<keyword evidence="2 4" id="KW-0479">Metal-binding</keyword>
<evidence type="ECO:0000313" key="7">
    <source>
        <dbReference type="EMBL" id="RBP10615.1"/>
    </source>
</evidence>
<keyword evidence="5" id="KW-0732">Signal</keyword>
<accession>A0A366FA71</accession>
<keyword evidence="3 4" id="KW-0408">Iron</keyword>
<sequence>MIPSAVRSFVPSAALGLLLWSGLAGAALAAADVANGEAIAKRWCAACHIVAPDQTHGADSVPTFASIARRPDFSADKTAKFLMDPHPKMPDMQLGRGEAADLGAYIASLGK</sequence>
<dbReference type="Gene3D" id="1.10.760.10">
    <property type="entry name" value="Cytochrome c-like domain"/>
    <property type="match status" value="1"/>
</dbReference>